<dbReference type="InterPro" id="IPR026832">
    <property type="entry name" value="Asteroid"/>
</dbReference>
<accession>A0A4C1X944</accession>
<dbReference type="Proteomes" id="UP000299102">
    <property type="component" value="Unassembled WGS sequence"/>
</dbReference>
<dbReference type="PANTHER" id="PTHR15665">
    <property type="entry name" value="ASTEROID PROTEIN"/>
    <property type="match status" value="1"/>
</dbReference>
<dbReference type="OrthoDB" id="25987at2759"/>
<proteinExistence type="predicted"/>
<comment type="caution">
    <text evidence="1">The sequence shown here is derived from an EMBL/GenBank/DDBJ whole genome shotgun (WGS) entry which is preliminary data.</text>
</comment>
<reference evidence="1 2" key="1">
    <citation type="journal article" date="2019" name="Commun. Biol.">
        <title>The bagworm genome reveals a unique fibroin gene that provides high tensile strength.</title>
        <authorList>
            <person name="Kono N."/>
            <person name="Nakamura H."/>
            <person name="Ohtoshi R."/>
            <person name="Tomita M."/>
            <person name="Numata K."/>
            <person name="Arakawa K."/>
        </authorList>
    </citation>
    <scope>NUCLEOTIDE SEQUENCE [LARGE SCALE GENOMIC DNA]</scope>
</reference>
<organism evidence="1 2">
    <name type="scientific">Eumeta variegata</name>
    <name type="common">Bagworm moth</name>
    <name type="synonym">Eumeta japonica</name>
    <dbReference type="NCBI Taxonomy" id="151549"/>
    <lineage>
        <taxon>Eukaryota</taxon>
        <taxon>Metazoa</taxon>
        <taxon>Ecdysozoa</taxon>
        <taxon>Arthropoda</taxon>
        <taxon>Hexapoda</taxon>
        <taxon>Insecta</taxon>
        <taxon>Pterygota</taxon>
        <taxon>Neoptera</taxon>
        <taxon>Endopterygota</taxon>
        <taxon>Lepidoptera</taxon>
        <taxon>Glossata</taxon>
        <taxon>Ditrysia</taxon>
        <taxon>Tineoidea</taxon>
        <taxon>Psychidae</taxon>
        <taxon>Oiketicinae</taxon>
        <taxon>Eumeta</taxon>
    </lineage>
</organism>
<keyword evidence="2" id="KW-1185">Reference proteome</keyword>
<sequence length="345" mass="39317">MLNISDSEQKKRFLKTEKLIDDCLSYKGQQTFLVNFILNGTILFEQNDPLWFAKGVCLGHIGITYIDLIKHHTLFGSWDVEDLTAEDSLVLSLEIIRYAYDLLTGYDGSVFSLMCREGTNIKKVEVTSALSIPRPDILTDGFFINGWTAYTPLFDAFLENIPLDSASLNQIPESAHMLMISLVYFSHRSNITASFAYSVLLCYVLLDLCSRNNVAVQDVTETSAKSVSEKAMPTNAECQVVYALTTKYFTASDSQLHNNVDRKTLHPLVQFQHCLNEMNHLNTLCASKYPRTIYYKTFNGSFIYNMMKQLEKETHPLLFLEDLLAETPTVLSLFQQLVQFYEECT</sequence>
<dbReference type="PANTHER" id="PTHR15665:SF1">
    <property type="entry name" value="PROTEIN ASTEROID HOMOLOG 1"/>
    <property type="match status" value="1"/>
</dbReference>
<name>A0A4C1X944_EUMVA</name>
<gene>
    <name evidence="1" type="ORF">EVAR_54673_1</name>
</gene>
<dbReference type="AlphaFoldDB" id="A0A4C1X944"/>
<evidence type="ECO:0000313" key="1">
    <source>
        <dbReference type="EMBL" id="GBP58879.1"/>
    </source>
</evidence>
<protein>
    <submittedName>
        <fullName evidence="1">Uncharacterized protein</fullName>
    </submittedName>
</protein>
<evidence type="ECO:0000313" key="2">
    <source>
        <dbReference type="Proteomes" id="UP000299102"/>
    </source>
</evidence>
<dbReference type="EMBL" id="BGZK01000747">
    <property type="protein sequence ID" value="GBP58879.1"/>
    <property type="molecule type" value="Genomic_DNA"/>
</dbReference>